<accession>A0A9P0JB79</accession>
<organism evidence="3 4">
    <name type="scientific">Aphis gossypii</name>
    <name type="common">Cotton aphid</name>
    <dbReference type="NCBI Taxonomy" id="80765"/>
    <lineage>
        <taxon>Eukaryota</taxon>
        <taxon>Metazoa</taxon>
        <taxon>Ecdysozoa</taxon>
        <taxon>Arthropoda</taxon>
        <taxon>Hexapoda</taxon>
        <taxon>Insecta</taxon>
        <taxon>Pterygota</taxon>
        <taxon>Neoptera</taxon>
        <taxon>Paraneoptera</taxon>
        <taxon>Hemiptera</taxon>
        <taxon>Sternorrhyncha</taxon>
        <taxon>Aphidomorpha</taxon>
        <taxon>Aphidoidea</taxon>
        <taxon>Aphididae</taxon>
        <taxon>Aphidini</taxon>
        <taxon>Aphis</taxon>
        <taxon>Aphis</taxon>
    </lineage>
</organism>
<evidence type="ECO:0000256" key="1">
    <source>
        <dbReference type="SAM" id="MobiDB-lite"/>
    </source>
</evidence>
<keyword evidence="4" id="KW-1185">Reference proteome</keyword>
<proteinExistence type="predicted"/>
<keyword evidence="2" id="KW-0472">Membrane</keyword>
<keyword evidence="2" id="KW-0812">Transmembrane</keyword>
<feature type="region of interest" description="Disordered" evidence="1">
    <location>
        <begin position="206"/>
        <end position="238"/>
    </location>
</feature>
<protein>
    <submittedName>
        <fullName evidence="3">Uncharacterized protein</fullName>
    </submittedName>
</protein>
<feature type="region of interest" description="Disordered" evidence="1">
    <location>
        <begin position="87"/>
        <end position="118"/>
    </location>
</feature>
<evidence type="ECO:0000313" key="3">
    <source>
        <dbReference type="EMBL" id="CAH1732535.1"/>
    </source>
</evidence>
<feature type="compositionally biased region" description="Polar residues" evidence="1">
    <location>
        <begin position="218"/>
        <end position="230"/>
    </location>
</feature>
<dbReference type="OrthoDB" id="6620098at2759"/>
<gene>
    <name evidence="3" type="ORF">APHIGO_LOCUS9013</name>
</gene>
<keyword evidence="2" id="KW-1133">Transmembrane helix</keyword>
<sequence length="238" mass="27080">MYADDSIMCCLFPTECNMYPQTPGVIFWQIVEYLNMMMVIISPIIIVWSIVKIALKLLENKKTKLIEDKDFEEKPLEELIKEVETDCLDDHSSSENNSNGDDGDRTCSDSDLSVPPTDTIRKYKESSILDQSNSDCFKTYLSLSGIIKDANTRNSSNSAKQCFSSSSEETEQYSHVFDDNDDVFNSKGQSLTRIPKKEIMRVFQETENSEQLKDTLPVTDSGSINHQKCQNKFVDDQS</sequence>
<evidence type="ECO:0000313" key="4">
    <source>
        <dbReference type="Proteomes" id="UP001154329"/>
    </source>
</evidence>
<dbReference type="EMBL" id="OU899036">
    <property type="protein sequence ID" value="CAH1732535.1"/>
    <property type="molecule type" value="Genomic_DNA"/>
</dbReference>
<reference evidence="3" key="2">
    <citation type="submission" date="2022-10" db="EMBL/GenBank/DDBJ databases">
        <authorList>
            <consortium name="ENA_rothamsted_submissions"/>
            <consortium name="culmorum"/>
            <person name="King R."/>
        </authorList>
    </citation>
    <scope>NUCLEOTIDE SEQUENCE</scope>
</reference>
<name>A0A9P0JB79_APHGO</name>
<dbReference type="AlphaFoldDB" id="A0A9P0JB79"/>
<feature type="transmembrane region" description="Helical" evidence="2">
    <location>
        <begin position="33"/>
        <end position="55"/>
    </location>
</feature>
<dbReference type="Proteomes" id="UP001154329">
    <property type="component" value="Chromosome 3"/>
</dbReference>
<reference evidence="3" key="1">
    <citation type="submission" date="2022-02" db="EMBL/GenBank/DDBJ databases">
        <authorList>
            <person name="King R."/>
        </authorList>
    </citation>
    <scope>NUCLEOTIDE SEQUENCE</scope>
</reference>
<evidence type="ECO:0000256" key="2">
    <source>
        <dbReference type="SAM" id="Phobius"/>
    </source>
</evidence>